<dbReference type="InterPro" id="IPR001647">
    <property type="entry name" value="HTH_TetR"/>
</dbReference>
<gene>
    <name evidence="4" type="ORF">KL86DYS1_12112</name>
</gene>
<protein>
    <submittedName>
        <fullName evidence="4">Transcriptional regulator</fullName>
    </submittedName>
</protein>
<dbReference type="AlphaFoldDB" id="A0A212JG33"/>
<evidence type="ECO:0000313" key="4">
    <source>
        <dbReference type="EMBL" id="SBV98215.1"/>
    </source>
</evidence>
<dbReference type="Pfam" id="PF00440">
    <property type="entry name" value="TetR_N"/>
    <property type="match status" value="1"/>
</dbReference>
<dbReference type="SUPFAM" id="SSF46689">
    <property type="entry name" value="Homeodomain-like"/>
    <property type="match status" value="1"/>
</dbReference>
<dbReference type="InterPro" id="IPR009057">
    <property type="entry name" value="Homeodomain-like_sf"/>
</dbReference>
<organism evidence="4">
    <name type="scientific">uncultured Dysgonomonas sp</name>
    <dbReference type="NCBI Taxonomy" id="206096"/>
    <lineage>
        <taxon>Bacteria</taxon>
        <taxon>Pseudomonadati</taxon>
        <taxon>Bacteroidota</taxon>
        <taxon>Bacteroidia</taxon>
        <taxon>Bacteroidales</taxon>
        <taxon>Dysgonomonadaceae</taxon>
        <taxon>Dysgonomonas</taxon>
        <taxon>environmental samples</taxon>
    </lineage>
</organism>
<dbReference type="PROSITE" id="PS50977">
    <property type="entry name" value="HTH_TETR_2"/>
    <property type="match status" value="1"/>
</dbReference>
<evidence type="ECO:0000256" key="2">
    <source>
        <dbReference type="PROSITE-ProRule" id="PRU00335"/>
    </source>
</evidence>
<feature type="domain" description="HTH tetR-type" evidence="3">
    <location>
        <begin position="10"/>
        <end position="70"/>
    </location>
</feature>
<evidence type="ECO:0000256" key="1">
    <source>
        <dbReference type="ARBA" id="ARBA00023125"/>
    </source>
</evidence>
<feature type="DNA-binding region" description="H-T-H motif" evidence="2">
    <location>
        <begin position="33"/>
        <end position="52"/>
    </location>
</feature>
<sequence length="198" mass="23183">MEKRKERDRDNTEERLIGAVGELIVEVGFENLGINQVAKQAGFSKNLIYRYFDSLDGLIYAYMKKHDFWLNTPLEQPDISDIKGYLKAFYRREIAEYRENIVLKRLKRWELSSDKDFVVEIRAQREKNGVQFMEMMSGFAKIDKEQLQAVSTLMDAGISYLAIFEDNCRMYNGIDIQSDKGWEQIIEGIDTLIDIIIK</sequence>
<proteinExistence type="predicted"/>
<dbReference type="PRINTS" id="PR00455">
    <property type="entry name" value="HTHTETR"/>
</dbReference>
<reference evidence="4" key="1">
    <citation type="submission" date="2016-04" db="EMBL/GenBank/DDBJ databases">
        <authorList>
            <person name="Evans L.H."/>
            <person name="Alamgir A."/>
            <person name="Owens N."/>
            <person name="Weber N.D."/>
            <person name="Virtaneva K."/>
            <person name="Barbian K."/>
            <person name="Babar A."/>
            <person name="Rosenke K."/>
        </authorList>
    </citation>
    <scope>NUCLEOTIDE SEQUENCE</scope>
    <source>
        <strain evidence="4">86-1</strain>
    </source>
</reference>
<dbReference type="Gene3D" id="1.10.357.10">
    <property type="entry name" value="Tetracycline Repressor, domain 2"/>
    <property type="match status" value="1"/>
</dbReference>
<dbReference type="GO" id="GO:0003677">
    <property type="term" value="F:DNA binding"/>
    <property type="evidence" value="ECO:0007669"/>
    <property type="project" value="UniProtKB-UniRule"/>
</dbReference>
<keyword evidence="1 2" id="KW-0238">DNA-binding</keyword>
<name>A0A212JG33_9BACT</name>
<dbReference type="EMBL" id="FLUM01000001">
    <property type="protein sequence ID" value="SBV98215.1"/>
    <property type="molecule type" value="Genomic_DNA"/>
</dbReference>
<dbReference type="RefSeq" id="WP_296940668.1">
    <property type="nucleotide sequence ID" value="NZ_LT599032.1"/>
</dbReference>
<accession>A0A212JG33</accession>
<evidence type="ECO:0000259" key="3">
    <source>
        <dbReference type="PROSITE" id="PS50977"/>
    </source>
</evidence>